<keyword evidence="2" id="KW-0732">Signal</keyword>
<evidence type="ECO:0000256" key="1">
    <source>
        <dbReference type="SAM" id="MobiDB-lite"/>
    </source>
</evidence>
<feature type="region of interest" description="Disordered" evidence="1">
    <location>
        <begin position="118"/>
        <end position="138"/>
    </location>
</feature>
<feature type="region of interest" description="Disordered" evidence="1">
    <location>
        <begin position="203"/>
        <end position="229"/>
    </location>
</feature>
<sequence length="434" mass="47203">MEDWKAVTWLPGTILVALHAASVDGKQYQLMFMPYGLGLSTFQHQNPASAQCKAMGSYWGEGHSLIRRTAEKMSYANEHWEPLHCSRIEQRAGLDARTVGTHTGSHLPNALWRQCQPTSDLNQDLGTGPAPSPGAEQSDAVRVLDKNLLQSERWHSACVLPASVAPRFPFSPGFAQTVGTILLGKLLAWGMSEDMLTALLIQGGKRTKSSRSTNRPHSERNEVVEMKPKAGSKLLRGAAPCRDPASQHVLEPSLAMSQCPGDTTCNAPVAEKAQCKEGAGACQKAKFHRGKNPRPTCTSGCYDTQYAPGDLQNREKAFYASNSLMHARTVLGGAVGDMIPCASSGSSIVCGYRDTTVNCTTETINDVSICKFNTWSLIPERMSDSLGVLLKKDARASHSFANLPTCLWTVPSRQKKEKQRPSPDQKPSYCLSAK</sequence>
<evidence type="ECO:0000256" key="2">
    <source>
        <dbReference type="SAM" id="SignalP"/>
    </source>
</evidence>
<evidence type="ECO:0000313" key="4">
    <source>
        <dbReference type="Proteomes" id="UP000296049"/>
    </source>
</evidence>
<evidence type="ECO:0000313" key="3">
    <source>
        <dbReference type="EMBL" id="EOB05133.1"/>
    </source>
</evidence>
<feature type="region of interest" description="Disordered" evidence="1">
    <location>
        <begin position="412"/>
        <end position="434"/>
    </location>
</feature>
<organism evidence="3 4">
    <name type="scientific">Anas platyrhynchos</name>
    <name type="common">Mallard</name>
    <name type="synonym">Anas boschas</name>
    <dbReference type="NCBI Taxonomy" id="8839"/>
    <lineage>
        <taxon>Eukaryota</taxon>
        <taxon>Metazoa</taxon>
        <taxon>Chordata</taxon>
        <taxon>Craniata</taxon>
        <taxon>Vertebrata</taxon>
        <taxon>Euteleostomi</taxon>
        <taxon>Archelosauria</taxon>
        <taxon>Archosauria</taxon>
        <taxon>Dinosauria</taxon>
        <taxon>Saurischia</taxon>
        <taxon>Theropoda</taxon>
        <taxon>Coelurosauria</taxon>
        <taxon>Aves</taxon>
        <taxon>Neognathae</taxon>
        <taxon>Galloanserae</taxon>
        <taxon>Anseriformes</taxon>
        <taxon>Anatidae</taxon>
        <taxon>Anatinae</taxon>
        <taxon>Anas</taxon>
    </lineage>
</organism>
<feature type="chain" id="PRO_5004343882" evidence="2">
    <location>
        <begin position="26"/>
        <end position="434"/>
    </location>
</feature>
<proteinExistence type="predicted"/>
<keyword evidence="4" id="KW-1185">Reference proteome</keyword>
<accession>R0LXA4</accession>
<dbReference type="EMBL" id="KB742714">
    <property type="protein sequence ID" value="EOB05133.1"/>
    <property type="molecule type" value="Genomic_DNA"/>
</dbReference>
<feature type="compositionally biased region" description="Basic and acidic residues" evidence="1">
    <location>
        <begin position="216"/>
        <end position="228"/>
    </location>
</feature>
<protein>
    <submittedName>
        <fullName evidence="3">Uncharacterized protein</fullName>
    </submittedName>
</protein>
<name>R0LXA4_ANAPL</name>
<reference evidence="4" key="1">
    <citation type="journal article" date="2013" name="Nat. Genet.">
        <title>The duck genome and transcriptome provide insight into an avian influenza virus reservoir species.</title>
        <authorList>
            <person name="Huang Y."/>
            <person name="Li Y."/>
            <person name="Burt D.W."/>
            <person name="Chen H."/>
            <person name="Zhang Y."/>
            <person name="Qian W."/>
            <person name="Kim H."/>
            <person name="Gan S."/>
            <person name="Zhao Y."/>
            <person name="Li J."/>
            <person name="Yi K."/>
            <person name="Feng H."/>
            <person name="Zhu P."/>
            <person name="Li B."/>
            <person name="Liu Q."/>
            <person name="Fairley S."/>
            <person name="Magor K.E."/>
            <person name="Du Z."/>
            <person name="Hu X."/>
            <person name="Goodman L."/>
            <person name="Tafer H."/>
            <person name="Vignal A."/>
            <person name="Lee T."/>
            <person name="Kim K.W."/>
            <person name="Sheng Z."/>
            <person name="An Y."/>
            <person name="Searle S."/>
            <person name="Herrero J."/>
            <person name="Groenen M.A."/>
            <person name="Crooijmans R.P."/>
            <person name="Faraut T."/>
            <person name="Cai Q."/>
            <person name="Webster R.G."/>
            <person name="Aldridge J.R."/>
            <person name="Warren W.C."/>
            <person name="Bartschat S."/>
            <person name="Kehr S."/>
            <person name="Marz M."/>
            <person name="Stadler P.F."/>
            <person name="Smith J."/>
            <person name="Kraus R.H."/>
            <person name="Zhao Y."/>
            <person name="Ren L."/>
            <person name="Fei J."/>
            <person name="Morisson M."/>
            <person name="Kaiser P."/>
            <person name="Griffin D.K."/>
            <person name="Rao M."/>
            <person name="Pitel F."/>
            <person name="Wang J."/>
            <person name="Li N."/>
        </authorList>
    </citation>
    <scope>NUCLEOTIDE SEQUENCE [LARGE SCALE GENOMIC DNA]</scope>
</reference>
<dbReference type="Proteomes" id="UP000296049">
    <property type="component" value="Unassembled WGS sequence"/>
</dbReference>
<dbReference type="AlphaFoldDB" id="R0LXA4"/>
<feature type="signal peptide" evidence="2">
    <location>
        <begin position="1"/>
        <end position="25"/>
    </location>
</feature>
<gene>
    <name evidence="3" type="ORF">Anapl_03527</name>
</gene>